<keyword evidence="4 5" id="KW-0472">Membrane</keyword>
<dbReference type="Gene3D" id="1.20.1530.20">
    <property type="match status" value="1"/>
</dbReference>
<evidence type="ECO:0000256" key="1">
    <source>
        <dbReference type="ARBA" id="ARBA00004141"/>
    </source>
</evidence>
<feature type="transmembrane region" description="Helical" evidence="5">
    <location>
        <begin position="54"/>
        <end position="76"/>
    </location>
</feature>
<dbReference type="Pfam" id="PF01758">
    <property type="entry name" value="SBF"/>
    <property type="match status" value="1"/>
</dbReference>
<dbReference type="InterPro" id="IPR004710">
    <property type="entry name" value="Bilac:Na_transpt"/>
</dbReference>
<evidence type="ECO:0000256" key="3">
    <source>
        <dbReference type="ARBA" id="ARBA00022989"/>
    </source>
</evidence>
<evidence type="ECO:0000313" key="6">
    <source>
        <dbReference type="EMBL" id="WND01613.1"/>
    </source>
</evidence>
<evidence type="ECO:0000256" key="4">
    <source>
        <dbReference type="ARBA" id="ARBA00023136"/>
    </source>
</evidence>
<dbReference type="PANTHER" id="PTHR10361">
    <property type="entry name" value="SODIUM-BILE ACID COTRANSPORTER"/>
    <property type="match status" value="1"/>
</dbReference>
<keyword evidence="3 5" id="KW-1133">Transmembrane helix</keyword>
<protein>
    <recommendedName>
        <fullName evidence="8">Symporter</fullName>
    </recommendedName>
</protein>
<organism evidence="6 7">
    <name type="scientific">Temperatibacter marinus</name>
    <dbReference type="NCBI Taxonomy" id="1456591"/>
    <lineage>
        <taxon>Bacteria</taxon>
        <taxon>Pseudomonadati</taxon>
        <taxon>Pseudomonadota</taxon>
        <taxon>Alphaproteobacteria</taxon>
        <taxon>Kordiimonadales</taxon>
        <taxon>Temperatibacteraceae</taxon>
        <taxon>Temperatibacter</taxon>
    </lineage>
</organism>
<dbReference type="RefSeq" id="WP_310797441.1">
    <property type="nucleotide sequence ID" value="NZ_CP123872.1"/>
</dbReference>
<comment type="subcellular location">
    <subcellularLocation>
        <location evidence="1">Membrane</location>
        <topology evidence="1">Multi-pass membrane protein</topology>
    </subcellularLocation>
</comment>
<evidence type="ECO:0000256" key="2">
    <source>
        <dbReference type="ARBA" id="ARBA00022692"/>
    </source>
</evidence>
<accession>A0AA52H9G7</accession>
<dbReference type="PANTHER" id="PTHR10361:SF28">
    <property type="entry name" value="P3 PROTEIN-RELATED"/>
    <property type="match status" value="1"/>
</dbReference>
<evidence type="ECO:0000313" key="7">
    <source>
        <dbReference type="Proteomes" id="UP001268683"/>
    </source>
</evidence>
<keyword evidence="7" id="KW-1185">Reference proteome</keyword>
<name>A0AA52H9G7_9PROT</name>
<gene>
    <name evidence="6" type="ORF">QGN29_08575</name>
</gene>
<dbReference type="GO" id="GO:0016020">
    <property type="term" value="C:membrane"/>
    <property type="evidence" value="ECO:0007669"/>
    <property type="project" value="UniProtKB-SubCell"/>
</dbReference>
<feature type="transmembrane region" description="Helical" evidence="5">
    <location>
        <begin position="273"/>
        <end position="298"/>
    </location>
</feature>
<evidence type="ECO:0008006" key="8">
    <source>
        <dbReference type="Google" id="ProtNLM"/>
    </source>
</evidence>
<reference evidence="6" key="1">
    <citation type="submission" date="2023-04" db="EMBL/GenBank/DDBJ databases">
        <title>Complete genome sequence of Temperatibacter marinus.</title>
        <authorList>
            <person name="Rong J.-C."/>
            <person name="Yi M.-L."/>
            <person name="Zhao Q."/>
        </authorList>
    </citation>
    <scope>NUCLEOTIDE SEQUENCE</scope>
    <source>
        <strain evidence="6">NBRC 110045</strain>
    </source>
</reference>
<sequence length="306" mass="32980">MFDFDMEAIDRVVISMDSTMQGILAAILIFMMFSVALGLRGSHFTRIVQAPGDVVSGLLVQVIGLPAVTMAFIHLLQLPASIALGLIIVASCPGGNVSNFFARISHANVAYSITLTALSGIFAVLMIPISVLFWGGLYEPIDLLLKEIDLDRGLFFIRIFAMLGFPLFVGMMIAHKHPDFADRLQKKAVPLSVVLLGVLIVITVSQNSDLLFSFGPSILSVVVLHNIVAFALGGIAAALLMKERGKFRTLIFEVGLQNTGLALVILLSEFQGLGGAALITATWGIWHMVTGFGLAGLFRLQDKKHD</sequence>
<feature type="transmembrane region" description="Helical" evidence="5">
    <location>
        <begin position="20"/>
        <end position="42"/>
    </location>
</feature>
<dbReference type="KEGG" id="tmk:QGN29_08575"/>
<proteinExistence type="predicted"/>
<evidence type="ECO:0000256" key="5">
    <source>
        <dbReference type="SAM" id="Phobius"/>
    </source>
</evidence>
<feature type="transmembrane region" description="Helical" evidence="5">
    <location>
        <begin position="82"/>
        <end position="102"/>
    </location>
</feature>
<dbReference type="Proteomes" id="UP001268683">
    <property type="component" value="Chromosome"/>
</dbReference>
<feature type="transmembrane region" description="Helical" evidence="5">
    <location>
        <begin position="155"/>
        <end position="175"/>
    </location>
</feature>
<feature type="transmembrane region" description="Helical" evidence="5">
    <location>
        <begin position="109"/>
        <end position="135"/>
    </location>
</feature>
<dbReference type="InterPro" id="IPR002657">
    <property type="entry name" value="BilAc:Na_symport/Acr3"/>
</dbReference>
<dbReference type="AlphaFoldDB" id="A0AA52H9G7"/>
<feature type="transmembrane region" description="Helical" evidence="5">
    <location>
        <begin position="218"/>
        <end position="240"/>
    </location>
</feature>
<dbReference type="InterPro" id="IPR038770">
    <property type="entry name" value="Na+/solute_symporter_sf"/>
</dbReference>
<feature type="transmembrane region" description="Helical" evidence="5">
    <location>
        <begin position="187"/>
        <end position="206"/>
    </location>
</feature>
<dbReference type="EMBL" id="CP123872">
    <property type="protein sequence ID" value="WND01613.1"/>
    <property type="molecule type" value="Genomic_DNA"/>
</dbReference>
<feature type="transmembrane region" description="Helical" evidence="5">
    <location>
        <begin position="247"/>
        <end position="267"/>
    </location>
</feature>
<keyword evidence="2 5" id="KW-0812">Transmembrane</keyword>